<evidence type="ECO:0000313" key="12">
    <source>
        <dbReference type="EMBL" id="MDA5106790.1"/>
    </source>
</evidence>
<feature type="transmembrane region" description="Helical" evidence="9">
    <location>
        <begin position="168"/>
        <end position="185"/>
    </location>
</feature>
<dbReference type="EMBL" id="JAPYYP010000001">
    <property type="protein sequence ID" value="MDA5106790.1"/>
    <property type="molecule type" value="Genomic_DNA"/>
</dbReference>
<dbReference type="PANTHER" id="PTHR43394">
    <property type="entry name" value="ATP-DEPENDENT PERMEASE MDL1, MITOCHONDRIAL"/>
    <property type="match status" value="1"/>
</dbReference>
<dbReference type="GO" id="GO:0015421">
    <property type="term" value="F:ABC-type oligopeptide transporter activity"/>
    <property type="evidence" value="ECO:0007669"/>
    <property type="project" value="TreeGrafter"/>
</dbReference>
<dbReference type="InterPro" id="IPR039421">
    <property type="entry name" value="Type_1_exporter"/>
</dbReference>
<feature type="transmembrane region" description="Helical" evidence="9">
    <location>
        <begin position="26"/>
        <end position="45"/>
    </location>
</feature>
<evidence type="ECO:0000256" key="3">
    <source>
        <dbReference type="ARBA" id="ARBA00022475"/>
    </source>
</evidence>
<comment type="caution">
    <text evidence="12">The sequence shown here is derived from an EMBL/GenBank/DDBJ whole genome shotgun (WGS) entry which is preliminary data.</text>
</comment>
<proteinExistence type="predicted"/>
<dbReference type="SMART" id="SM00382">
    <property type="entry name" value="AAA"/>
    <property type="match status" value="1"/>
</dbReference>
<feature type="transmembrane region" description="Helical" evidence="9">
    <location>
        <begin position="142"/>
        <end position="162"/>
    </location>
</feature>
<evidence type="ECO:0000256" key="2">
    <source>
        <dbReference type="ARBA" id="ARBA00022448"/>
    </source>
</evidence>
<dbReference type="GO" id="GO:0016887">
    <property type="term" value="F:ATP hydrolysis activity"/>
    <property type="evidence" value="ECO:0007669"/>
    <property type="project" value="InterPro"/>
</dbReference>
<gene>
    <name evidence="12" type="ORF">O3V59_00300</name>
</gene>
<dbReference type="FunFam" id="1.20.1560.10:FF:000011">
    <property type="entry name" value="Multidrug ABC transporter ATP-binding protein"/>
    <property type="match status" value="1"/>
</dbReference>
<dbReference type="InterPro" id="IPR003593">
    <property type="entry name" value="AAA+_ATPase"/>
</dbReference>
<feature type="transmembrane region" description="Helical" evidence="9">
    <location>
        <begin position="248"/>
        <end position="271"/>
    </location>
</feature>
<evidence type="ECO:0000313" key="13">
    <source>
        <dbReference type="Proteomes" id="UP001151071"/>
    </source>
</evidence>
<dbReference type="PROSITE" id="PS00211">
    <property type="entry name" value="ABC_TRANSPORTER_1"/>
    <property type="match status" value="1"/>
</dbReference>
<dbReference type="GO" id="GO:0005524">
    <property type="term" value="F:ATP binding"/>
    <property type="evidence" value="ECO:0007669"/>
    <property type="project" value="UniProtKB-KW"/>
</dbReference>
<keyword evidence="5" id="KW-0547">Nucleotide-binding</keyword>
<evidence type="ECO:0000256" key="1">
    <source>
        <dbReference type="ARBA" id="ARBA00004651"/>
    </source>
</evidence>
<evidence type="ECO:0000259" key="10">
    <source>
        <dbReference type="PROSITE" id="PS50893"/>
    </source>
</evidence>
<dbReference type="InterPro" id="IPR036640">
    <property type="entry name" value="ABC1_TM_sf"/>
</dbReference>
<keyword evidence="4 9" id="KW-0812">Transmembrane</keyword>
<dbReference type="PANTHER" id="PTHR43394:SF1">
    <property type="entry name" value="ATP-BINDING CASSETTE SUB-FAMILY B MEMBER 10, MITOCHONDRIAL"/>
    <property type="match status" value="1"/>
</dbReference>
<dbReference type="FunFam" id="3.40.50.300:FF:000221">
    <property type="entry name" value="Multidrug ABC transporter ATP-binding protein"/>
    <property type="match status" value="1"/>
</dbReference>
<protein>
    <submittedName>
        <fullName evidence="12">ABC transporter ATP-binding protein</fullName>
    </submittedName>
</protein>
<sequence length="593" mass="65472">MENMSKQQTGGWRPFLNLIRQTNPPALPLAIALFLSVASTVVGLFVPLFTKDLVNSFSLASLDRWQVAVLAVAFLAQSIAGGLSIYLLNRIGQGVVAGLRDRLWKKLLVLPVSYYDDHQTGETISRMTNDTAVVKGLITDHLTNFFTGAISIVGSVTILLILDWKMTLLMLTAVPLSILILMPLGRTMHKISRGMQDETAAFSATLNQVLSEIRLVKASNAEAIEYQNGKRGITNLLHLGIKEGTVHALISPFVSLVLMVLLVVILGYGGMRVSSGALTAGDLVAFILYLFQIVMPMSQLTMFVTHLQKTRGATERIIATLEAAEEDLTAGREVTNPHQPIILEHVSFSYKSGEPVLDDVSFTIEPGRVTAIVGPSGSGKTTLFSLMERYYRPTRGTIRLGEEPIDAFSLQSWRSQIGYVSQESPIIAGTIRENICYGMEREVSEEELRRAARMAYADHFIEEMPDQYDTQVGERGVKLSGGQRQRIAIARALLRNPRILMLDEATSSLDSKSEIEVQKALQNLMKGRTTLVIAHRLSTVMDADHIIFLEKGRITGQGTHEELFATHAMYREFATQQLRIDQRTAAEIQSGKG</sequence>
<keyword evidence="8 9" id="KW-0472">Membrane</keyword>
<keyword evidence="6 12" id="KW-0067">ATP-binding</keyword>
<dbReference type="PROSITE" id="PS50893">
    <property type="entry name" value="ABC_TRANSPORTER_2"/>
    <property type="match status" value="1"/>
</dbReference>
<feature type="transmembrane region" description="Helical" evidence="9">
    <location>
        <begin position="283"/>
        <end position="304"/>
    </location>
</feature>
<comment type="subcellular location">
    <subcellularLocation>
        <location evidence="1">Cell membrane</location>
        <topology evidence="1">Multi-pass membrane protein</topology>
    </subcellularLocation>
</comment>
<dbReference type="GO" id="GO:0005886">
    <property type="term" value="C:plasma membrane"/>
    <property type="evidence" value="ECO:0007669"/>
    <property type="project" value="UniProtKB-SubCell"/>
</dbReference>
<feature type="domain" description="ABC transporter" evidence="10">
    <location>
        <begin position="341"/>
        <end position="576"/>
    </location>
</feature>
<dbReference type="InterPro" id="IPR003439">
    <property type="entry name" value="ABC_transporter-like_ATP-bd"/>
</dbReference>
<evidence type="ECO:0000256" key="9">
    <source>
        <dbReference type="SAM" id="Phobius"/>
    </source>
</evidence>
<name>A0A9X3Z1N7_9BACL</name>
<dbReference type="CDD" id="cd18551">
    <property type="entry name" value="ABC_6TM_LmrA_like"/>
    <property type="match status" value="1"/>
</dbReference>
<dbReference type="SUPFAM" id="SSF90123">
    <property type="entry name" value="ABC transporter transmembrane region"/>
    <property type="match status" value="1"/>
</dbReference>
<accession>A0A9X3Z1N7</accession>
<evidence type="ECO:0000256" key="6">
    <source>
        <dbReference type="ARBA" id="ARBA00022840"/>
    </source>
</evidence>
<dbReference type="PROSITE" id="PS50929">
    <property type="entry name" value="ABC_TM1F"/>
    <property type="match status" value="1"/>
</dbReference>
<dbReference type="InterPro" id="IPR011527">
    <property type="entry name" value="ABC1_TM_dom"/>
</dbReference>
<dbReference type="RefSeq" id="WP_271139212.1">
    <property type="nucleotide sequence ID" value="NZ_JAPYYP010000001.1"/>
</dbReference>
<evidence type="ECO:0000256" key="8">
    <source>
        <dbReference type="ARBA" id="ARBA00023136"/>
    </source>
</evidence>
<organism evidence="12 13">
    <name type="scientific">Brevibacillus thermoruber</name>
    <dbReference type="NCBI Taxonomy" id="33942"/>
    <lineage>
        <taxon>Bacteria</taxon>
        <taxon>Bacillati</taxon>
        <taxon>Bacillota</taxon>
        <taxon>Bacilli</taxon>
        <taxon>Bacillales</taxon>
        <taxon>Paenibacillaceae</taxon>
        <taxon>Brevibacillus</taxon>
    </lineage>
</organism>
<keyword evidence="2" id="KW-0813">Transport</keyword>
<feature type="domain" description="ABC transmembrane type-1" evidence="11">
    <location>
        <begin position="30"/>
        <end position="309"/>
    </location>
</feature>
<evidence type="ECO:0000259" key="11">
    <source>
        <dbReference type="PROSITE" id="PS50929"/>
    </source>
</evidence>
<dbReference type="Pfam" id="PF00664">
    <property type="entry name" value="ABC_membrane"/>
    <property type="match status" value="1"/>
</dbReference>
<dbReference type="InterPro" id="IPR017871">
    <property type="entry name" value="ABC_transporter-like_CS"/>
</dbReference>
<evidence type="ECO:0000256" key="4">
    <source>
        <dbReference type="ARBA" id="ARBA00022692"/>
    </source>
</evidence>
<reference evidence="12" key="1">
    <citation type="submission" date="2022-12" db="EMBL/GenBank/DDBJ databases">
        <title>Draft genome sequence of the thermophilic strain Brevibacillus thermoruber HT42, isolated from Los Humeros, Puebla, Mexico, with biotechnological potential.</title>
        <authorList>
            <person name="Lara Sanchez J."/>
            <person name="Solis Palacios R."/>
            <person name="Bustos Baena A.S."/>
            <person name="Ruz Baez A.E."/>
            <person name="Espinosa Luna G."/>
            <person name="Oliart Ros R.M."/>
        </authorList>
    </citation>
    <scope>NUCLEOTIDE SEQUENCE</scope>
    <source>
        <strain evidence="12">HT42</strain>
    </source>
</reference>
<keyword evidence="7 9" id="KW-1133">Transmembrane helix</keyword>
<keyword evidence="13" id="KW-1185">Reference proteome</keyword>
<evidence type="ECO:0000256" key="5">
    <source>
        <dbReference type="ARBA" id="ARBA00022741"/>
    </source>
</evidence>
<feature type="transmembrane region" description="Helical" evidence="9">
    <location>
        <begin position="65"/>
        <end position="88"/>
    </location>
</feature>
<dbReference type="Gene3D" id="1.20.1560.10">
    <property type="entry name" value="ABC transporter type 1, transmembrane domain"/>
    <property type="match status" value="1"/>
</dbReference>
<keyword evidence="3" id="KW-1003">Cell membrane</keyword>
<dbReference type="AlphaFoldDB" id="A0A9X3Z1N7"/>
<dbReference type="SUPFAM" id="SSF52540">
    <property type="entry name" value="P-loop containing nucleoside triphosphate hydrolases"/>
    <property type="match status" value="1"/>
</dbReference>
<dbReference type="Pfam" id="PF00005">
    <property type="entry name" value="ABC_tran"/>
    <property type="match status" value="1"/>
</dbReference>
<evidence type="ECO:0000256" key="7">
    <source>
        <dbReference type="ARBA" id="ARBA00022989"/>
    </source>
</evidence>
<dbReference type="Proteomes" id="UP001151071">
    <property type="component" value="Unassembled WGS sequence"/>
</dbReference>
<dbReference type="InterPro" id="IPR027417">
    <property type="entry name" value="P-loop_NTPase"/>
</dbReference>
<dbReference type="Gene3D" id="3.40.50.300">
    <property type="entry name" value="P-loop containing nucleotide triphosphate hydrolases"/>
    <property type="match status" value="1"/>
</dbReference>